<gene>
    <name evidence="2" type="ORF">CBF31_06820</name>
</gene>
<feature type="transmembrane region" description="Helical" evidence="1">
    <location>
        <begin position="60"/>
        <end position="80"/>
    </location>
</feature>
<proteinExistence type="predicted"/>
<sequence>MYCPNCGKEIKNKICEGCKNETVVTSTSSAEGNLEKIKSATQLMLENVTNFDGRTSRSNYWWAVLTLVGISLVGMILGSISEFLEMIVMLGLVVLSWTLTVRRLHDVGKSWYYMLWQCLFPPITLYFLVQKGDEGANQYGEPDNK</sequence>
<keyword evidence="1" id="KW-1133">Transmembrane helix</keyword>
<reference evidence="2 3" key="1">
    <citation type="submission" date="2017-05" db="EMBL/GenBank/DDBJ databases">
        <title>Vagococcus spp. assemblies.</title>
        <authorList>
            <person name="Gulvik C.A."/>
        </authorList>
    </citation>
    <scope>NUCLEOTIDE SEQUENCE [LARGE SCALE GENOMIC DNA]</scope>
    <source>
        <strain evidence="2 3">CCUG 41755</strain>
    </source>
</reference>
<feature type="transmembrane region" description="Helical" evidence="1">
    <location>
        <begin position="87"/>
        <end position="105"/>
    </location>
</feature>
<keyword evidence="1" id="KW-0812">Transmembrane</keyword>
<accession>A0A430A8M3</accession>
<evidence type="ECO:0000313" key="3">
    <source>
        <dbReference type="Proteomes" id="UP000287101"/>
    </source>
</evidence>
<dbReference type="OrthoDB" id="2285053at2"/>
<dbReference type="GO" id="GO:0005886">
    <property type="term" value="C:plasma membrane"/>
    <property type="evidence" value="ECO:0007669"/>
    <property type="project" value="TreeGrafter"/>
</dbReference>
<name>A0A430A8M3_9ENTE</name>
<keyword evidence="1" id="KW-0472">Membrane</keyword>
<organism evidence="2 3">
    <name type="scientific">Vagococcus fessus</name>
    <dbReference type="NCBI Taxonomy" id="120370"/>
    <lineage>
        <taxon>Bacteria</taxon>
        <taxon>Bacillati</taxon>
        <taxon>Bacillota</taxon>
        <taxon>Bacilli</taxon>
        <taxon>Lactobacillales</taxon>
        <taxon>Enterococcaceae</taxon>
        <taxon>Vagococcus</taxon>
    </lineage>
</organism>
<evidence type="ECO:0000313" key="2">
    <source>
        <dbReference type="EMBL" id="RSU03419.1"/>
    </source>
</evidence>
<dbReference type="InterPro" id="IPR008523">
    <property type="entry name" value="DUF805"/>
</dbReference>
<dbReference type="RefSeq" id="WP_126831628.1">
    <property type="nucleotide sequence ID" value="NZ_CBCRYB010000001.1"/>
</dbReference>
<keyword evidence="3" id="KW-1185">Reference proteome</keyword>
<dbReference type="AlphaFoldDB" id="A0A430A8M3"/>
<dbReference type="Proteomes" id="UP000287101">
    <property type="component" value="Unassembled WGS sequence"/>
</dbReference>
<dbReference type="Pfam" id="PF05656">
    <property type="entry name" value="DUF805"/>
    <property type="match status" value="1"/>
</dbReference>
<feature type="transmembrane region" description="Helical" evidence="1">
    <location>
        <begin position="111"/>
        <end position="129"/>
    </location>
</feature>
<dbReference type="PANTHER" id="PTHR34980">
    <property type="entry name" value="INNER MEMBRANE PROTEIN-RELATED-RELATED"/>
    <property type="match status" value="1"/>
</dbReference>
<evidence type="ECO:0000256" key="1">
    <source>
        <dbReference type="SAM" id="Phobius"/>
    </source>
</evidence>
<evidence type="ECO:0008006" key="4">
    <source>
        <dbReference type="Google" id="ProtNLM"/>
    </source>
</evidence>
<protein>
    <recommendedName>
        <fullName evidence="4">DUF805 domain-containing protein</fullName>
    </recommendedName>
</protein>
<comment type="caution">
    <text evidence="2">The sequence shown here is derived from an EMBL/GenBank/DDBJ whole genome shotgun (WGS) entry which is preliminary data.</text>
</comment>
<dbReference type="PANTHER" id="PTHR34980:SF2">
    <property type="entry name" value="INNER MEMBRANE PROTEIN YHAH-RELATED"/>
    <property type="match status" value="1"/>
</dbReference>
<dbReference type="EMBL" id="NGJY01000002">
    <property type="protein sequence ID" value="RSU03419.1"/>
    <property type="molecule type" value="Genomic_DNA"/>
</dbReference>